<dbReference type="SUPFAM" id="SSF55136">
    <property type="entry name" value="Probable bacterial effector-binding domain"/>
    <property type="match status" value="1"/>
</dbReference>
<gene>
    <name evidence="2" type="ORF">OLC1_LOCUS4509</name>
</gene>
<dbReference type="PANTHER" id="PTHR11220:SF36">
    <property type="entry name" value="SOUL HEME-BINDING PROTEIN"/>
    <property type="match status" value="1"/>
</dbReference>
<dbReference type="EMBL" id="OX459119">
    <property type="protein sequence ID" value="CAI9092976.1"/>
    <property type="molecule type" value="Genomic_DNA"/>
</dbReference>
<evidence type="ECO:0000256" key="1">
    <source>
        <dbReference type="ARBA" id="ARBA00009817"/>
    </source>
</evidence>
<organism evidence="2 3">
    <name type="scientific">Oldenlandia corymbosa var. corymbosa</name>
    <dbReference type="NCBI Taxonomy" id="529605"/>
    <lineage>
        <taxon>Eukaryota</taxon>
        <taxon>Viridiplantae</taxon>
        <taxon>Streptophyta</taxon>
        <taxon>Embryophyta</taxon>
        <taxon>Tracheophyta</taxon>
        <taxon>Spermatophyta</taxon>
        <taxon>Magnoliopsida</taxon>
        <taxon>eudicotyledons</taxon>
        <taxon>Gunneridae</taxon>
        <taxon>Pentapetalae</taxon>
        <taxon>asterids</taxon>
        <taxon>lamiids</taxon>
        <taxon>Gentianales</taxon>
        <taxon>Rubiaceae</taxon>
        <taxon>Rubioideae</taxon>
        <taxon>Spermacoceae</taxon>
        <taxon>Hedyotis-Oldenlandia complex</taxon>
        <taxon>Oldenlandia</taxon>
    </lineage>
</organism>
<dbReference type="Gene3D" id="3.20.80.10">
    <property type="entry name" value="Regulatory factor, effector binding domain"/>
    <property type="match status" value="1"/>
</dbReference>
<dbReference type="FunFam" id="3.20.80.10:FF:000002">
    <property type="entry name" value="Heme-binding protein 2"/>
    <property type="match status" value="1"/>
</dbReference>
<dbReference type="InterPro" id="IPR011256">
    <property type="entry name" value="Reg_factor_effector_dom_sf"/>
</dbReference>
<evidence type="ECO:0000313" key="3">
    <source>
        <dbReference type="Proteomes" id="UP001161247"/>
    </source>
</evidence>
<dbReference type="InterPro" id="IPR006917">
    <property type="entry name" value="SOUL_heme-bd"/>
</dbReference>
<protein>
    <submittedName>
        <fullName evidence="2">OLC1v1028362C1</fullName>
    </submittedName>
</protein>
<dbReference type="PANTHER" id="PTHR11220">
    <property type="entry name" value="HEME-BINDING PROTEIN-RELATED"/>
    <property type="match status" value="1"/>
</dbReference>
<name>A0AAV1CCA3_OLDCO</name>
<dbReference type="Proteomes" id="UP001161247">
    <property type="component" value="Chromosome 2"/>
</dbReference>
<dbReference type="Pfam" id="PF04832">
    <property type="entry name" value="SOUL"/>
    <property type="match status" value="1"/>
</dbReference>
<comment type="similarity">
    <text evidence="1">Belongs to the HEBP family.</text>
</comment>
<accession>A0AAV1CCA3</accession>
<sequence length="215" mass="24241">MKTGRILAAIDFIIFITLINYAKSIESPEYRVVLRLDSDTEIRLYKESLWVAALVKNSTSFEKTTKDGFHRVYQYIHGANLNSSQMVITAPVLTTFSSATGATDSYVKFYMPAKFQPMPPFPMPELNLNFERWRAQCYAVRKFPGFAKDEGISKQIGALVAALNNDLSGVVQILDDRAYSFTIAQYNASSRLTGRLNEVWFNVSAFALEGCPSFR</sequence>
<evidence type="ECO:0000313" key="2">
    <source>
        <dbReference type="EMBL" id="CAI9092976.1"/>
    </source>
</evidence>
<dbReference type="AlphaFoldDB" id="A0AAV1CCA3"/>
<reference evidence="2" key="1">
    <citation type="submission" date="2023-03" db="EMBL/GenBank/DDBJ databases">
        <authorList>
            <person name="Julca I."/>
        </authorList>
    </citation>
    <scope>NUCLEOTIDE SEQUENCE</scope>
</reference>
<keyword evidence="3" id="KW-1185">Reference proteome</keyword>
<proteinExistence type="inferred from homology"/>